<sequence>MSALSAERATRTTRWSDLVDAVRDAGQYPSQAEAEQVVRVVLSALGGLVTGDERVDLARALPEEAARLVASRIPLNRPLAAPRFVDAVAGRIEGATSATARWDVSSVLGVLPELVGDELVDRVLAQLPSGYALLFGKAELTPAAA</sequence>
<dbReference type="Gene3D" id="1.10.490.110">
    <property type="entry name" value="Uncharacterized conserved protein DUF2267"/>
    <property type="match status" value="1"/>
</dbReference>
<accession>B5HNS7</accession>
<evidence type="ECO:0000313" key="1">
    <source>
        <dbReference type="EMBL" id="EDY54482.1"/>
    </source>
</evidence>
<reference evidence="1" key="1">
    <citation type="submission" date="2009-10" db="EMBL/GenBank/DDBJ databases">
        <title>The genome sequence of Streptomyces sviceus strain ATCC 29083.</title>
        <authorList>
            <consortium name="The Broad Institute Genome Sequencing Platform"/>
            <consortium name="Broad Institute Microbial Sequencing Center"/>
            <person name="Fischbach M."/>
            <person name="Godfrey P."/>
            <person name="Ward D."/>
            <person name="Young S."/>
            <person name="Zeng Q."/>
            <person name="Koehrsen M."/>
            <person name="Alvarado L."/>
            <person name="Berlin A.M."/>
            <person name="Bochicchio J."/>
            <person name="Borenstein D."/>
            <person name="Chapman S.B."/>
            <person name="Chen Z."/>
            <person name="Engels R."/>
            <person name="Freedman E."/>
            <person name="Gellesch M."/>
            <person name="Goldberg J."/>
            <person name="Griggs A."/>
            <person name="Gujja S."/>
            <person name="Heilman E.R."/>
            <person name="Heiman D.I."/>
            <person name="Hepburn T.A."/>
            <person name="Howarth C."/>
            <person name="Jen D."/>
            <person name="Larson L."/>
            <person name="Lewis B."/>
            <person name="Mehta T."/>
            <person name="Park D."/>
            <person name="Pearson M."/>
            <person name="Richards J."/>
            <person name="Roberts A."/>
            <person name="Saif S."/>
            <person name="Shea T.D."/>
            <person name="Shenoy N."/>
            <person name="Sisk P."/>
            <person name="Stolte C."/>
            <person name="Sykes S.N."/>
            <person name="Thomson T."/>
            <person name="Walk T."/>
            <person name="White J."/>
            <person name="Yandava C."/>
            <person name="Straight P."/>
            <person name="Clardy J."/>
            <person name="Hung D."/>
            <person name="Kolter R."/>
            <person name="Mekalanos J."/>
            <person name="Walker S."/>
            <person name="Walsh C.T."/>
            <person name="Wieland-Brown L.C."/>
            <person name="Haas B."/>
            <person name="Nusbaum C."/>
            <person name="Birren B."/>
        </authorList>
    </citation>
    <scope>NUCLEOTIDE SEQUENCE [LARGE SCALE GENOMIC DNA]</scope>
    <source>
        <strain evidence="1">ATCC 29083</strain>
    </source>
</reference>
<dbReference type="InterPro" id="IPR038282">
    <property type="entry name" value="DUF2267_sf"/>
</dbReference>
<proteinExistence type="predicted"/>
<dbReference type="eggNOG" id="COG5502">
    <property type="taxonomic scope" value="Bacteria"/>
</dbReference>
<evidence type="ECO:0000313" key="2">
    <source>
        <dbReference type="Proteomes" id="UP000002785"/>
    </source>
</evidence>
<dbReference type="RefSeq" id="WP_007382329.1">
    <property type="nucleotide sequence ID" value="NZ_CM000951.1"/>
</dbReference>
<dbReference type="EMBL" id="CM000951">
    <property type="protein sequence ID" value="EDY54482.1"/>
    <property type="molecule type" value="Genomic_DNA"/>
</dbReference>
<organism evidence="1 2">
    <name type="scientific">Streptomyces sviceus (strain ATCC 29083 / DSM 924 / JCM 4929 / NBRC 13980 / NCIMB 11184 / NRRL 5439 / UC 5370)</name>
    <dbReference type="NCBI Taxonomy" id="463191"/>
    <lineage>
        <taxon>Bacteria</taxon>
        <taxon>Bacillati</taxon>
        <taxon>Actinomycetota</taxon>
        <taxon>Actinomycetes</taxon>
        <taxon>Kitasatosporales</taxon>
        <taxon>Streptomycetaceae</taxon>
        <taxon>Streptomyces</taxon>
    </lineage>
</organism>
<dbReference type="HOGENOM" id="CLU_121888_0_0_11"/>
<evidence type="ECO:0008006" key="3">
    <source>
        <dbReference type="Google" id="ProtNLM"/>
    </source>
</evidence>
<dbReference type="Pfam" id="PF10025">
    <property type="entry name" value="DUF2267"/>
    <property type="match status" value="1"/>
</dbReference>
<name>B5HNS7_STRX2</name>
<gene>
    <name evidence="1" type="ORF">SSEG_01062</name>
</gene>
<dbReference type="AlphaFoldDB" id="B5HNS7"/>
<keyword evidence="2" id="KW-1185">Reference proteome</keyword>
<dbReference type="InterPro" id="IPR018727">
    <property type="entry name" value="DUF2267"/>
</dbReference>
<dbReference type="OrthoDB" id="952780at2"/>
<dbReference type="Proteomes" id="UP000002785">
    <property type="component" value="Chromosome"/>
</dbReference>
<protein>
    <recommendedName>
        <fullName evidence="3">DUF2267 domain-containing protein</fullName>
    </recommendedName>
</protein>